<evidence type="ECO:0000256" key="1">
    <source>
        <dbReference type="SAM" id="MobiDB-lite"/>
    </source>
</evidence>
<sequence>MARVEAASPAGAPDSEEARPCASEALLFALKETDECMRDRLAMLLDEDPITIQDIENTGSALLDASKARDAPEIRRIMRSALPGDVLKWHIDEALKTALRNADLQSVRVLCELGMTKTFTTLAMAPIYLALSCTEESFAETAGLLRWLIVGLGVNVDAPYKAPKGSGKEDSGHSVAAGVVPGDGWTALCVACHRLLPPLCHLLLQLGADPNSVGRDGRMPLSIAESAPTPDTDTSIPPTARRLPRGASLCESTYGPSVGVNLPATTFPAVAEQRAGDQRENGTRLAAKGEERKAEGEEPFMAPSVSESKRLIVAMLRQRGAMRDWRQMLRRDQGRQ</sequence>
<reference evidence="2 3" key="1">
    <citation type="submission" date="2014-11" db="EMBL/GenBank/DDBJ databases">
        <authorList>
            <person name="Zhu J."/>
            <person name="Qi W."/>
            <person name="Song R."/>
        </authorList>
    </citation>
    <scope>NUCLEOTIDE SEQUENCE [LARGE SCALE GENOMIC DNA]</scope>
</reference>
<accession>A0A0G4EYK5</accession>
<dbReference type="AlphaFoldDB" id="A0A0G4EYK5"/>
<evidence type="ECO:0000313" key="3">
    <source>
        <dbReference type="Proteomes" id="UP000041254"/>
    </source>
</evidence>
<evidence type="ECO:0000313" key="2">
    <source>
        <dbReference type="EMBL" id="CEM04138.1"/>
    </source>
</evidence>
<gene>
    <name evidence="2" type="ORF">Vbra_8571</name>
</gene>
<feature type="compositionally biased region" description="Basic and acidic residues" evidence="1">
    <location>
        <begin position="274"/>
        <end position="296"/>
    </location>
</feature>
<feature type="region of interest" description="Disordered" evidence="1">
    <location>
        <begin position="217"/>
        <end position="243"/>
    </location>
</feature>
<organism evidence="2 3">
    <name type="scientific">Vitrella brassicaformis (strain CCMP3155)</name>
    <dbReference type="NCBI Taxonomy" id="1169540"/>
    <lineage>
        <taxon>Eukaryota</taxon>
        <taxon>Sar</taxon>
        <taxon>Alveolata</taxon>
        <taxon>Colpodellida</taxon>
        <taxon>Vitrellaceae</taxon>
        <taxon>Vitrella</taxon>
    </lineage>
</organism>
<protein>
    <submittedName>
        <fullName evidence="2">Uncharacterized protein</fullName>
    </submittedName>
</protein>
<dbReference type="InterPro" id="IPR036770">
    <property type="entry name" value="Ankyrin_rpt-contain_sf"/>
</dbReference>
<dbReference type="EMBL" id="CDMY01000347">
    <property type="protein sequence ID" value="CEM04138.1"/>
    <property type="molecule type" value="Genomic_DNA"/>
</dbReference>
<feature type="region of interest" description="Disordered" evidence="1">
    <location>
        <begin position="273"/>
        <end position="303"/>
    </location>
</feature>
<proteinExistence type="predicted"/>
<dbReference type="InParanoid" id="A0A0G4EYK5"/>
<dbReference type="VEuPathDB" id="CryptoDB:Vbra_8571"/>
<keyword evidence="3" id="KW-1185">Reference proteome</keyword>
<feature type="compositionally biased region" description="Low complexity" evidence="1">
    <location>
        <begin position="226"/>
        <end position="240"/>
    </location>
</feature>
<dbReference type="SUPFAM" id="SSF48403">
    <property type="entry name" value="Ankyrin repeat"/>
    <property type="match status" value="1"/>
</dbReference>
<dbReference type="Gene3D" id="1.25.40.20">
    <property type="entry name" value="Ankyrin repeat-containing domain"/>
    <property type="match status" value="1"/>
</dbReference>
<dbReference type="Proteomes" id="UP000041254">
    <property type="component" value="Unassembled WGS sequence"/>
</dbReference>
<name>A0A0G4EYK5_VITBC</name>